<dbReference type="Proteomes" id="UP000825123">
    <property type="component" value="Chromosome"/>
</dbReference>
<protein>
    <submittedName>
        <fullName evidence="1">Uncharacterized protein</fullName>
    </submittedName>
</protein>
<name>A0A8D5ZGM6_9CREN</name>
<sequence>MGRTISVCRKGSEEKAEILEGFFPYAAFTVLSKRTSWFRNV</sequence>
<reference evidence="1 2" key="1">
    <citation type="submission" date="2021-04" db="EMBL/GenBank/DDBJ databases">
        <title>Complete genome sequence of Stygiolobus sp. KN-1.</title>
        <authorList>
            <person name="Nakamura K."/>
            <person name="Sakai H."/>
            <person name="Kurosawa N."/>
        </authorList>
    </citation>
    <scope>NUCLEOTIDE SEQUENCE [LARGE SCALE GENOMIC DNA]</scope>
    <source>
        <strain evidence="1 2">KN-1</strain>
    </source>
</reference>
<gene>
    <name evidence="1" type="ORF">KN1_23800</name>
</gene>
<accession>A0A8D5ZGM6</accession>
<dbReference type="KEGG" id="csty:KN1_23800"/>
<dbReference type="AlphaFoldDB" id="A0A8D5ZGM6"/>
<evidence type="ECO:0000313" key="1">
    <source>
        <dbReference type="EMBL" id="BCU71083.1"/>
    </source>
</evidence>
<organism evidence="1 2">
    <name type="scientific">Stygiolobus caldivivus</name>
    <dbReference type="NCBI Taxonomy" id="2824673"/>
    <lineage>
        <taxon>Archaea</taxon>
        <taxon>Thermoproteota</taxon>
        <taxon>Thermoprotei</taxon>
        <taxon>Sulfolobales</taxon>
        <taxon>Sulfolobaceae</taxon>
        <taxon>Stygiolobus</taxon>
    </lineage>
</organism>
<keyword evidence="2" id="KW-1185">Reference proteome</keyword>
<evidence type="ECO:0000313" key="2">
    <source>
        <dbReference type="Proteomes" id="UP000825123"/>
    </source>
</evidence>
<proteinExistence type="predicted"/>
<dbReference type="EMBL" id="AP024597">
    <property type="protein sequence ID" value="BCU71083.1"/>
    <property type="molecule type" value="Genomic_DNA"/>
</dbReference>